<gene>
    <name evidence="1" type="ORF">SAMN04488523_11355</name>
</gene>
<dbReference type="EMBL" id="FOMW01000013">
    <property type="protein sequence ID" value="SFE96044.1"/>
    <property type="molecule type" value="Genomic_DNA"/>
</dbReference>
<accession>A0A1I2ESE4</accession>
<evidence type="ECO:0000313" key="1">
    <source>
        <dbReference type="EMBL" id="SFE96044.1"/>
    </source>
</evidence>
<keyword evidence="2" id="KW-1185">Reference proteome</keyword>
<dbReference type="AlphaFoldDB" id="A0A1I2ESE4"/>
<reference evidence="1 2" key="1">
    <citation type="submission" date="2016-10" db="EMBL/GenBank/DDBJ databases">
        <authorList>
            <person name="de Groot N.N."/>
        </authorList>
    </citation>
    <scope>NUCLEOTIDE SEQUENCE [LARGE SCALE GENOMIC DNA]</scope>
    <source>
        <strain evidence="1 2">DSM 11443</strain>
    </source>
</reference>
<organism evidence="1 2">
    <name type="scientific">Sulfitobacter brevis</name>
    <dbReference type="NCBI Taxonomy" id="74348"/>
    <lineage>
        <taxon>Bacteria</taxon>
        <taxon>Pseudomonadati</taxon>
        <taxon>Pseudomonadota</taxon>
        <taxon>Alphaproteobacteria</taxon>
        <taxon>Rhodobacterales</taxon>
        <taxon>Roseobacteraceae</taxon>
        <taxon>Sulfitobacter</taxon>
    </lineage>
</organism>
<sequence length="78" mass="8677">MIIMTGPRGNLAFCDRSRGPKRASGFDGHFHAPKAQSFASQPIYACNHNFAPQTDEHDEALDLLYDIAGVRETGMMMY</sequence>
<dbReference type="STRING" id="74348.SAMN04488523_11355"/>
<dbReference type="Proteomes" id="UP000198977">
    <property type="component" value="Unassembled WGS sequence"/>
</dbReference>
<proteinExistence type="predicted"/>
<evidence type="ECO:0000313" key="2">
    <source>
        <dbReference type="Proteomes" id="UP000198977"/>
    </source>
</evidence>
<name>A0A1I2ESE4_9RHOB</name>
<protein>
    <submittedName>
        <fullName evidence="1">Uncharacterized protein</fullName>
    </submittedName>
</protein>